<proteinExistence type="predicted"/>
<keyword evidence="2" id="KW-1185">Reference proteome</keyword>
<evidence type="ECO:0000313" key="2">
    <source>
        <dbReference type="Proteomes" id="UP000828941"/>
    </source>
</evidence>
<reference evidence="1 2" key="1">
    <citation type="journal article" date="2022" name="DNA Res.">
        <title>Chromosomal-level genome assembly of the orchid tree Bauhinia variegata (Leguminosae; Cercidoideae) supports the allotetraploid origin hypothesis of Bauhinia.</title>
        <authorList>
            <person name="Zhong Y."/>
            <person name="Chen Y."/>
            <person name="Zheng D."/>
            <person name="Pang J."/>
            <person name="Liu Y."/>
            <person name="Luo S."/>
            <person name="Meng S."/>
            <person name="Qian L."/>
            <person name="Wei D."/>
            <person name="Dai S."/>
            <person name="Zhou R."/>
        </authorList>
    </citation>
    <scope>NUCLEOTIDE SEQUENCE [LARGE SCALE GENOMIC DNA]</scope>
    <source>
        <strain evidence="1">BV-YZ2020</strain>
    </source>
</reference>
<dbReference type="Proteomes" id="UP000828941">
    <property type="component" value="Chromosome 10"/>
</dbReference>
<accession>A0ACB9M2C8</accession>
<protein>
    <submittedName>
        <fullName evidence="1">Uncharacterized protein</fullName>
    </submittedName>
</protein>
<dbReference type="EMBL" id="CM039435">
    <property type="protein sequence ID" value="KAI4318128.1"/>
    <property type="molecule type" value="Genomic_DNA"/>
</dbReference>
<organism evidence="1 2">
    <name type="scientific">Bauhinia variegata</name>
    <name type="common">Purple orchid tree</name>
    <name type="synonym">Phanera variegata</name>
    <dbReference type="NCBI Taxonomy" id="167791"/>
    <lineage>
        <taxon>Eukaryota</taxon>
        <taxon>Viridiplantae</taxon>
        <taxon>Streptophyta</taxon>
        <taxon>Embryophyta</taxon>
        <taxon>Tracheophyta</taxon>
        <taxon>Spermatophyta</taxon>
        <taxon>Magnoliopsida</taxon>
        <taxon>eudicotyledons</taxon>
        <taxon>Gunneridae</taxon>
        <taxon>Pentapetalae</taxon>
        <taxon>rosids</taxon>
        <taxon>fabids</taxon>
        <taxon>Fabales</taxon>
        <taxon>Fabaceae</taxon>
        <taxon>Cercidoideae</taxon>
        <taxon>Cercideae</taxon>
        <taxon>Bauhiniinae</taxon>
        <taxon>Bauhinia</taxon>
    </lineage>
</organism>
<sequence length="231" mass="25667">MGLTGTNEVGGTMKPESDRVVCDLAPKPPKPEDLPQVCRDILLEYGKHIIKLGIFLFANHLKDMSCAEGLLCLGQYYPACPEPDLTLGTSKHSDNDFLTVLLQDHIGGLQVLYEDKWTDIPPLPGALVINIGDFLQLTKQFSTFHEFQLITNDKFKSVEHRVLANLKGPRISVASFFCTGLKSFSKPYGPIKELLSEDNPPKYKEITIAGYVAFYHAKGLDGTSTLLHFRV</sequence>
<gene>
    <name evidence="1" type="ORF">L6164_025934</name>
</gene>
<evidence type="ECO:0000313" key="1">
    <source>
        <dbReference type="EMBL" id="KAI4318128.1"/>
    </source>
</evidence>
<comment type="caution">
    <text evidence="1">The sequence shown here is derived from an EMBL/GenBank/DDBJ whole genome shotgun (WGS) entry which is preliminary data.</text>
</comment>
<name>A0ACB9M2C8_BAUVA</name>